<dbReference type="PROSITE" id="PS51898">
    <property type="entry name" value="TYR_RECOMBINASE"/>
    <property type="match status" value="1"/>
</dbReference>
<dbReference type="GO" id="GO:0015074">
    <property type="term" value="P:DNA integration"/>
    <property type="evidence" value="ECO:0007669"/>
    <property type="project" value="InterPro"/>
</dbReference>
<dbReference type="AlphaFoldDB" id="L0K5X9"/>
<dbReference type="PANTHER" id="PTHR30349">
    <property type="entry name" value="PHAGE INTEGRASE-RELATED"/>
    <property type="match status" value="1"/>
</dbReference>
<dbReference type="HOGENOM" id="CLU_027562_9_2_9"/>
<dbReference type="GO" id="GO:0003677">
    <property type="term" value="F:DNA binding"/>
    <property type="evidence" value="ECO:0007669"/>
    <property type="project" value="UniProtKB-UniRule"/>
</dbReference>
<proteinExistence type="predicted"/>
<dbReference type="InterPro" id="IPR010998">
    <property type="entry name" value="Integrase_recombinase_N"/>
</dbReference>
<dbReference type="eggNOG" id="COG4974">
    <property type="taxonomic scope" value="Bacteria"/>
</dbReference>
<dbReference type="InterPro" id="IPR025269">
    <property type="entry name" value="SAM-like_dom"/>
</dbReference>
<dbReference type="GO" id="GO:0006310">
    <property type="term" value="P:DNA recombination"/>
    <property type="evidence" value="ECO:0007669"/>
    <property type="project" value="UniProtKB-KW"/>
</dbReference>
<dbReference type="PATRIC" id="fig|748449.3.peg.388"/>
<keyword evidence="7" id="KW-1185">Reference proteome</keyword>
<gene>
    <name evidence="6" type="ordered locus">Halha_0416</name>
</gene>
<dbReference type="STRING" id="748449.Halha_0416"/>
<evidence type="ECO:0000256" key="1">
    <source>
        <dbReference type="ARBA" id="ARBA00023125"/>
    </source>
</evidence>
<dbReference type="EMBL" id="CP003359">
    <property type="protein sequence ID" value="AGB40411.1"/>
    <property type="molecule type" value="Genomic_DNA"/>
</dbReference>
<organism evidence="6 7">
    <name type="scientific">Halobacteroides halobius (strain ATCC 35273 / DSM 5150 / MD-1)</name>
    <dbReference type="NCBI Taxonomy" id="748449"/>
    <lineage>
        <taxon>Bacteria</taxon>
        <taxon>Bacillati</taxon>
        <taxon>Bacillota</taxon>
        <taxon>Clostridia</taxon>
        <taxon>Halanaerobiales</taxon>
        <taxon>Halobacteroidaceae</taxon>
        <taxon>Halobacteroides</taxon>
    </lineage>
</organism>
<reference evidence="7" key="1">
    <citation type="submission" date="2012-02" db="EMBL/GenBank/DDBJ databases">
        <title>The complete genome of Halobacteroides halobius DSM 5150.</title>
        <authorList>
            <person name="Lucas S."/>
            <person name="Copeland A."/>
            <person name="Lapidus A."/>
            <person name="Glavina del Rio T."/>
            <person name="Dalin E."/>
            <person name="Tice H."/>
            <person name="Bruce D."/>
            <person name="Goodwin L."/>
            <person name="Pitluck S."/>
            <person name="Peters L."/>
            <person name="Mikhailova N."/>
            <person name="Gu W."/>
            <person name="Kyrpides N."/>
            <person name="Mavromatis K."/>
            <person name="Ivanova N."/>
            <person name="Brettin T."/>
            <person name="Detter J.C."/>
            <person name="Han C."/>
            <person name="Larimer F."/>
            <person name="Land M."/>
            <person name="Hauser L."/>
            <person name="Markowitz V."/>
            <person name="Cheng J.-F."/>
            <person name="Hugenholtz P."/>
            <person name="Woyke T."/>
            <person name="Wu D."/>
            <person name="Tindall B."/>
            <person name="Pomrenke H."/>
            <person name="Brambilla E."/>
            <person name="Klenk H.-P."/>
            <person name="Eisen J.A."/>
        </authorList>
    </citation>
    <scope>NUCLEOTIDE SEQUENCE [LARGE SCALE GENOMIC DNA]</scope>
    <source>
        <strain evidence="7">ATCC 35273 / DSM 5150 / MD-1</strain>
    </source>
</reference>
<protein>
    <submittedName>
        <fullName evidence="6">Site-specific recombinase XerD</fullName>
    </submittedName>
</protein>
<evidence type="ECO:0000313" key="6">
    <source>
        <dbReference type="EMBL" id="AGB40411.1"/>
    </source>
</evidence>
<dbReference type="InterPro" id="IPR002104">
    <property type="entry name" value="Integrase_catalytic"/>
</dbReference>
<sequence length="349" mass="41342">MCSNWHTIKYHFRVIKCCIEKLYQVASINWNGFCSFIVMKIKMQKEKEDKTVKEAFQEFIKYCKVKSLSESTISYYKTSYSYFVDFYGADKSTKGITRALVNDFILYLKGRDMNNTSVNSRLRRVRAMLYYFMRLGYMEEFKIEMIKAEKKLKKTYSDSELELLLEKPDKKECSFAQYRNWVIVNYLVGTGNRLKTLVNVKIEDIDFDSGYITLKKTKNKKQQVIPLSKQLAKILVEYLEYREGELEDYLFCNIYGKKLKESTLKSAIRKYNLRRGVDKTSIHLFRHTFAKKWILAGGDVFRLQKILGHSTMDVVKEYVNMFGDDLKKEFDKFNPLDQVADNHDPIQMK</sequence>
<keyword evidence="1 3" id="KW-0238">DNA-binding</keyword>
<dbReference type="CDD" id="cd00397">
    <property type="entry name" value="DNA_BRE_C"/>
    <property type="match status" value="1"/>
</dbReference>
<dbReference type="Proteomes" id="UP000010880">
    <property type="component" value="Chromosome"/>
</dbReference>
<feature type="domain" description="Tyr recombinase" evidence="4">
    <location>
        <begin position="151"/>
        <end position="331"/>
    </location>
</feature>
<name>L0K5X9_HALHC</name>
<dbReference type="PROSITE" id="PS51900">
    <property type="entry name" value="CB"/>
    <property type="match status" value="1"/>
</dbReference>
<dbReference type="InterPro" id="IPR044068">
    <property type="entry name" value="CB"/>
</dbReference>
<dbReference type="Pfam" id="PF13102">
    <property type="entry name" value="Phage_int_SAM_5"/>
    <property type="match status" value="1"/>
</dbReference>
<evidence type="ECO:0000256" key="2">
    <source>
        <dbReference type="ARBA" id="ARBA00023172"/>
    </source>
</evidence>
<dbReference type="Gene3D" id="1.10.150.130">
    <property type="match status" value="1"/>
</dbReference>
<dbReference type="InterPro" id="IPR050090">
    <property type="entry name" value="Tyrosine_recombinase_XerCD"/>
</dbReference>
<dbReference type="InterPro" id="IPR013762">
    <property type="entry name" value="Integrase-like_cat_sf"/>
</dbReference>
<dbReference type="SUPFAM" id="SSF56349">
    <property type="entry name" value="DNA breaking-rejoining enzymes"/>
    <property type="match status" value="1"/>
</dbReference>
<evidence type="ECO:0000256" key="3">
    <source>
        <dbReference type="PROSITE-ProRule" id="PRU01248"/>
    </source>
</evidence>
<accession>L0K5X9</accession>
<evidence type="ECO:0000259" key="5">
    <source>
        <dbReference type="PROSITE" id="PS51900"/>
    </source>
</evidence>
<dbReference type="KEGG" id="hhl:Halha_0416"/>
<dbReference type="Gene3D" id="1.10.443.10">
    <property type="entry name" value="Intergrase catalytic core"/>
    <property type="match status" value="1"/>
</dbReference>
<dbReference type="PANTHER" id="PTHR30349:SF89">
    <property type="entry name" value="INTEGRASE_RECOMBINASE"/>
    <property type="match status" value="1"/>
</dbReference>
<dbReference type="InterPro" id="IPR011010">
    <property type="entry name" value="DNA_brk_join_enz"/>
</dbReference>
<dbReference type="Pfam" id="PF00589">
    <property type="entry name" value="Phage_integrase"/>
    <property type="match status" value="1"/>
</dbReference>
<evidence type="ECO:0000313" key="7">
    <source>
        <dbReference type="Proteomes" id="UP000010880"/>
    </source>
</evidence>
<feature type="domain" description="Core-binding (CB)" evidence="5">
    <location>
        <begin position="50"/>
        <end position="133"/>
    </location>
</feature>
<evidence type="ECO:0000259" key="4">
    <source>
        <dbReference type="PROSITE" id="PS51898"/>
    </source>
</evidence>
<keyword evidence="2" id="KW-0233">DNA recombination</keyword>